<dbReference type="InterPro" id="IPR009080">
    <property type="entry name" value="tRNAsynth_Ia_anticodon-bd"/>
</dbReference>
<dbReference type="EC" id="6.1.1.19" evidence="2"/>
<organism evidence="14 15">
    <name type="scientific">Saccharomyces pastorianus</name>
    <name type="common">Lager yeast</name>
    <name type="synonym">Saccharomyces cerevisiae x Saccharomyces eubayanus</name>
    <dbReference type="NCBI Taxonomy" id="27292"/>
    <lineage>
        <taxon>Eukaryota</taxon>
        <taxon>Fungi</taxon>
        <taxon>Dikarya</taxon>
        <taxon>Ascomycota</taxon>
        <taxon>Saccharomycotina</taxon>
        <taxon>Saccharomycetes</taxon>
        <taxon>Saccharomycetales</taxon>
        <taxon>Saccharomycetaceae</taxon>
        <taxon>Saccharomyces</taxon>
    </lineage>
</organism>
<evidence type="ECO:0000256" key="11">
    <source>
        <dbReference type="SAM" id="MobiDB-lite"/>
    </source>
</evidence>
<comment type="similarity">
    <text evidence="1 10">Belongs to the class-I aminoacyl-tRNA synthetase family.</text>
</comment>
<dbReference type="FunFam" id="1.10.730.10:FF:000006">
    <property type="entry name" value="Arginyl-tRNA synthetase 2, mitochondrial"/>
    <property type="match status" value="1"/>
</dbReference>
<dbReference type="AlphaFoldDB" id="A0A6C1EGR1"/>
<dbReference type="InterPro" id="IPR035684">
    <property type="entry name" value="ArgRS_core"/>
</dbReference>
<dbReference type="SMART" id="SM00836">
    <property type="entry name" value="DALR_1"/>
    <property type="match status" value="1"/>
</dbReference>
<dbReference type="Gene3D" id="1.10.730.10">
    <property type="entry name" value="Isoleucyl-tRNA Synthetase, Domain 1"/>
    <property type="match status" value="1"/>
</dbReference>
<evidence type="ECO:0000256" key="2">
    <source>
        <dbReference type="ARBA" id="ARBA00012837"/>
    </source>
</evidence>
<dbReference type="InterPro" id="IPR014729">
    <property type="entry name" value="Rossmann-like_a/b/a_fold"/>
</dbReference>
<evidence type="ECO:0000259" key="12">
    <source>
        <dbReference type="SMART" id="SM00836"/>
    </source>
</evidence>
<dbReference type="SUPFAM" id="SSF47323">
    <property type="entry name" value="Anticodon-binding domain of a subclass of class I aminoacyl-tRNA synthetases"/>
    <property type="match status" value="1"/>
</dbReference>
<dbReference type="EMBL" id="CP049012">
    <property type="protein sequence ID" value="QID88073.1"/>
    <property type="molecule type" value="Genomic_DNA"/>
</dbReference>
<dbReference type="SMART" id="SM01016">
    <property type="entry name" value="Arg_tRNA_synt_N"/>
    <property type="match status" value="1"/>
</dbReference>
<dbReference type="Pfam" id="PF05746">
    <property type="entry name" value="DALR_1"/>
    <property type="match status" value="1"/>
</dbReference>
<dbReference type="GO" id="GO:0005739">
    <property type="term" value="C:mitochondrion"/>
    <property type="evidence" value="ECO:0007669"/>
    <property type="project" value="TreeGrafter"/>
</dbReference>
<name>A0A6C1EGR1_SACPS</name>
<feature type="domain" description="Arginyl tRNA synthetase N-terminal" evidence="13">
    <location>
        <begin position="71"/>
        <end position="150"/>
    </location>
</feature>
<evidence type="ECO:0000256" key="3">
    <source>
        <dbReference type="ARBA" id="ARBA00022598"/>
    </source>
</evidence>
<dbReference type="InterPro" id="IPR036695">
    <property type="entry name" value="Arg-tRNA-synth_N_sf"/>
</dbReference>
<feature type="region of interest" description="Disordered" evidence="11">
    <location>
        <begin position="44"/>
        <end position="65"/>
    </location>
</feature>
<feature type="domain" description="DALR anticodon binding" evidence="12">
    <location>
        <begin position="526"/>
        <end position="644"/>
    </location>
</feature>
<evidence type="ECO:0000256" key="8">
    <source>
        <dbReference type="ARBA" id="ARBA00033033"/>
    </source>
</evidence>
<gene>
    <name evidence="14" type="primary">MSR1_2</name>
    <name evidence="14" type="ORF">GRS66_010778</name>
</gene>
<dbReference type="PRINTS" id="PR01038">
    <property type="entry name" value="TRNASYNTHARG"/>
</dbReference>
<dbReference type="GO" id="GO:0006420">
    <property type="term" value="P:arginyl-tRNA aminoacylation"/>
    <property type="evidence" value="ECO:0007669"/>
    <property type="project" value="InterPro"/>
</dbReference>
<dbReference type="SUPFAM" id="SSF52374">
    <property type="entry name" value="Nucleotidylyl transferase"/>
    <property type="match status" value="1"/>
</dbReference>
<dbReference type="Gene3D" id="3.30.1360.70">
    <property type="entry name" value="Arginyl tRNA synthetase N-terminal domain"/>
    <property type="match status" value="1"/>
</dbReference>
<dbReference type="SUPFAM" id="SSF55190">
    <property type="entry name" value="Arginyl-tRNA synthetase (ArgRS), N-terminal 'additional' domain"/>
    <property type="match status" value="1"/>
</dbReference>
<evidence type="ECO:0000256" key="9">
    <source>
        <dbReference type="ARBA" id="ARBA00049339"/>
    </source>
</evidence>
<protein>
    <recommendedName>
        <fullName evidence="2">arginine--tRNA ligase</fullName>
        <ecNumber evidence="2">6.1.1.19</ecNumber>
    </recommendedName>
    <alternativeName>
        <fullName evidence="8">Arginyl-tRNA synthetase</fullName>
    </alternativeName>
</protein>
<evidence type="ECO:0000256" key="7">
    <source>
        <dbReference type="ARBA" id="ARBA00023146"/>
    </source>
</evidence>
<dbReference type="InterPro" id="IPR005148">
    <property type="entry name" value="Arg-tRNA-synth_N"/>
</dbReference>
<dbReference type="Pfam" id="PF00750">
    <property type="entry name" value="tRNA-synt_1d"/>
    <property type="match status" value="1"/>
</dbReference>
<evidence type="ECO:0000259" key="13">
    <source>
        <dbReference type="SMART" id="SM01016"/>
    </source>
</evidence>
<dbReference type="InterPro" id="IPR008909">
    <property type="entry name" value="DALR_anticod-bd"/>
</dbReference>
<feature type="compositionally biased region" description="Basic and acidic residues" evidence="11">
    <location>
        <begin position="44"/>
        <end position="64"/>
    </location>
</feature>
<evidence type="ECO:0000256" key="10">
    <source>
        <dbReference type="RuleBase" id="RU363038"/>
    </source>
</evidence>
<evidence type="ECO:0000313" key="15">
    <source>
        <dbReference type="Proteomes" id="UP000501346"/>
    </source>
</evidence>
<proteinExistence type="inferred from homology"/>
<evidence type="ECO:0000256" key="1">
    <source>
        <dbReference type="ARBA" id="ARBA00005594"/>
    </source>
</evidence>
<dbReference type="CDD" id="cd07956">
    <property type="entry name" value="Anticodon_Ia_Arg"/>
    <property type="match status" value="1"/>
</dbReference>
<dbReference type="GO" id="GO:0004814">
    <property type="term" value="F:arginine-tRNA ligase activity"/>
    <property type="evidence" value="ECO:0007669"/>
    <property type="project" value="UniProtKB-EC"/>
</dbReference>
<dbReference type="NCBIfam" id="TIGR00456">
    <property type="entry name" value="argS"/>
    <property type="match status" value="1"/>
</dbReference>
<dbReference type="Proteomes" id="UP000501346">
    <property type="component" value="Chromosome SeXV-SeVIII"/>
</dbReference>
<evidence type="ECO:0000256" key="5">
    <source>
        <dbReference type="ARBA" id="ARBA00022840"/>
    </source>
</evidence>
<evidence type="ECO:0000256" key="6">
    <source>
        <dbReference type="ARBA" id="ARBA00022917"/>
    </source>
</evidence>
<evidence type="ECO:0000313" key="14">
    <source>
        <dbReference type="EMBL" id="QID88073.1"/>
    </source>
</evidence>
<dbReference type="PANTHER" id="PTHR11956">
    <property type="entry name" value="ARGINYL-TRNA SYNTHETASE"/>
    <property type="match status" value="1"/>
</dbReference>
<keyword evidence="4 10" id="KW-0547">Nucleotide-binding</keyword>
<evidence type="ECO:0000256" key="4">
    <source>
        <dbReference type="ARBA" id="ARBA00022741"/>
    </source>
</evidence>
<reference evidence="14 15" key="1">
    <citation type="journal article" date="2019" name="BMC Genomics">
        <title>Chromosome level assembly and comparative genome analysis confirm lager-brewing yeasts originated from a single hybridization.</title>
        <authorList>
            <person name="Salazar A.N."/>
            <person name="Gorter de Vries A.R."/>
            <person name="van den Broek M."/>
            <person name="Brouwers N."/>
            <person name="de la Torre Cortes P."/>
            <person name="Kuijpers N.G.A."/>
            <person name="Daran J.G."/>
            <person name="Abeel T."/>
        </authorList>
    </citation>
    <scope>NUCLEOTIDE SEQUENCE [LARGE SCALE GENOMIC DNA]</scope>
    <source>
        <strain evidence="14 15">CBS 1483</strain>
    </source>
</reference>
<dbReference type="PANTHER" id="PTHR11956:SF11">
    <property type="entry name" value="ARGININE--TRNA LIGASE, MITOCHONDRIAL-RELATED"/>
    <property type="match status" value="1"/>
</dbReference>
<dbReference type="Gene3D" id="3.40.50.620">
    <property type="entry name" value="HUPs"/>
    <property type="match status" value="1"/>
</dbReference>
<keyword evidence="6 10" id="KW-0648">Protein biosynthesis</keyword>
<dbReference type="GO" id="GO:0005524">
    <property type="term" value="F:ATP binding"/>
    <property type="evidence" value="ECO:0007669"/>
    <property type="project" value="UniProtKB-KW"/>
</dbReference>
<dbReference type="GO" id="GO:0032543">
    <property type="term" value="P:mitochondrial translation"/>
    <property type="evidence" value="ECO:0007669"/>
    <property type="project" value="TreeGrafter"/>
</dbReference>
<keyword evidence="15" id="KW-1185">Reference proteome</keyword>
<dbReference type="FunFam" id="3.40.50.620:FF:000058">
    <property type="entry name" value="Mitochondrial arginyl-tRNA synthetase"/>
    <property type="match status" value="1"/>
</dbReference>
<accession>A0A6C1EGR1</accession>
<dbReference type="CDD" id="cd00671">
    <property type="entry name" value="ArgRS_core"/>
    <property type="match status" value="1"/>
</dbReference>
<sequence>MFRILHFKNHSLSCRGHFSSHPRYNSIPLLITHFRHTFCTTRKDSGQNKYRSESSRPKLSKKSEQANYPLDTLREDISIILNDISGIGRSLIVNALEPTNNMEGGDLILPLPKIKVANPVAVAKRWATELSAYDSLGKVCAKGPFLQFFFDQKYLLQSAVPSILLQKERYGQEKSCLQKKVVVEFSSPNIAKPFHAGHLRSTIIGGFLSNLYEAMGWSVVRMNYLGDWGRQFGLLAVGFEKYGNKKALEKQPIQHLFEVYVQINKDLAEEEKENDTSQCGISSRARTFFKKLENGDQNATKIWNRFRSLSIHHYIQTYSRLNINFDIFSGESQVSKESMDEALNIFYQNHLVEEKDGALVIDLTQWSKNLGKAVVQKSDGTTLYLTRDVGAAMERKIDLKFDKMVYVISSQQDLYMSQLFMILQKMNFDWAKDLNHVNFGMVQGMSTRKGNVVFLDTILDEARDKAFQIMKNNKIKIAQVEDPHQVADLIGISAIIIQDMKARRINNYEFNWNRMLSFEGDTGPYLQYTHSRLRSLERSSSNITADMLVQADFSNLDEPQLIKLVRLLAQYPDVLKRAFKTQEPATIITYLFKVCHQVSSCYKNVWVAGKSDDVAIPRLAIYSASRQVLHNAMSLLGLVPVDRM</sequence>
<dbReference type="InterPro" id="IPR001412">
    <property type="entry name" value="aa-tRNA-synth_I_CS"/>
</dbReference>
<dbReference type="PROSITE" id="PS00178">
    <property type="entry name" value="AA_TRNA_LIGASE_I"/>
    <property type="match status" value="1"/>
</dbReference>
<dbReference type="InterPro" id="IPR001278">
    <property type="entry name" value="Arg-tRNA-ligase"/>
</dbReference>
<keyword evidence="3 10" id="KW-0436">Ligase</keyword>
<dbReference type="Pfam" id="PF03485">
    <property type="entry name" value="Arg_tRNA_synt_N"/>
    <property type="match status" value="1"/>
</dbReference>
<keyword evidence="7 10" id="KW-0030">Aminoacyl-tRNA synthetase</keyword>
<dbReference type="OrthoDB" id="68056at2759"/>
<comment type="catalytic activity">
    <reaction evidence="9">
        <text>tRNA(Arg) + L-arginine + ATP = L-arginyl-tRNA(Arg) + AMP + diphosphate</text>
        <dbReference type="Rhea" id="RHEA:20301"/>
        <dbReference type="Rhea" id="RHEA-COMP:9658"/>
        <dbReference type="Rhea" id="RHEA-COMP:9673"/>
        <dbReference type="ChEBI" id="CHEBI:30616"/>
        <dbReference type="ChEBI" id="CHEBI:32682"/>
        <dbReference type="ChEBI" id="CHEBI:33019"/>
        <dbReference type="ChEBI" id="CHEBI:78442"/>
        <dbReference type="ChEBI" id="CHEBI:78513"/>
        <dbReference type="ChEBI" id="CHEBI:456215"/>
        <dbReference type="EC" id="6.1.1.19"/>
    </reaction>
</comment>
<keyword evidence="5 10" id="KW-0067">ATP-binding</keyword>